<keyword evidence="2" id="KW-1185">Reference proteome</keyword>
<dbReference type="EMBL" id="JARKIE010000225">
    <property type="protein sequence ID" value="KAJ7664218.1"/>
    <property type="molecule type" value="Genomic_DNA"/>
</dbReference>
<name>A0AAD7CVF7_MYCRO</name>
<dbReference type="Proteomes" id="UP001221757">
    <property type="component" value="Unassembled WGS sequence"/>
</dbReference>
<gene>
    <name evidence="1" type="ORF">B0H17DRAFT_1092198</name>
</gene>
<proteinExistence type="predicted"/>
<organism evidence="1 2">
    <name type="scientific">Mycena rosella</name>
    <name type="common">Pink bonnet</name>
    <name type="synonym">Agaricus rosellus</name>
    <dbReference type="NCBI Taxonomy" id="1033263"/>
    <lineage>
        <taxon>Eukaryota</taxon>
        <taxon>Fungi</taxon>
        <taxon>Dikarya</taxon>
        <taxon>Basidiomycota</taxon>
        <taxon>Agaricomycotina</taxon>
        <taxon>Agaricomycetes</taxon>
        <taxon>Agaricomycetidae</taxon>
        <taxon>Agaricales</taxon>
        <taxon>Marasmiineae</taxon>
        <taxon>Mycenaceae</taxon>
        <taxon>Mycena</taxon>
    </lineage>
</organism>
<dbReference type="AlphaFoldDB" id="A0AAD7CVF7"/>
<protein>
    <submittedName>
        <fullName evidence="1">Uncharacterized protein</fullName>
    </submittedName>
</protein>
<reference evidence="1" key="1">
    <citation type="submission" date="2023-03" db="EMBL/GenBank/DDBJ databases">
        <title>Massive genome expansion in bonnet fungi (Mycena s.s.) driven by repeated elements and novel gene families across ecological guilds.</title>
        <authorList>
            <consortium name="Lawrence Berkeley National Laboratory"/>
            <person name="Harder C.B."/>
            <person name="Miyauchi S."/>
            <person name="Viragh M."/>
            <person name="Kuo A."/>
            <person name="Thoen E."/>
            <person name="Andreopoulos B."/>
            <person name="Lu D."/>
            <person name="Skrede I."/>
            <person name="Drula E."/>
            <person name="Henrissat B."/>
            <person name="Morin E."/>
            <person name="Kohler A."/>
            <person name="Barry K."/>
            <person name="LaButti K."/>
            <person name="Morin E."/>
            <person name="Salamov A."/>
            <person name="Lipzen A."/>
            <person name="Mereny Z."/>
            <person name="Hegedus B."/>
            <person name="Baldrian P."/>
            <person name="Stursova M."/>
            <person name="Weitz H."/>
            <person name="Taylor A."/>
            <person name="Grigoriev I.V."/>
            <person name="Nagy L.G."/>
            <person name="Martin F."/>
            <person name="Kauserud H."/>
        </authorList>
    </citation>
    <scope>NUCLEOTIDE SEQUENCE</scope>
    <source>
        <strain evidence="1">CBHHK067</strain>
    </source>
</reference>
<comment type="caution">
    <text evidence="1">The sequence shown here is derived from an EMBL/GenBank/DDBJ whole genome shotgun (WGS) entry which is preliminary data.</text>
</comment>
<accession>A0AAD7CVF7</accession>
<evidence type="ECO:0000313" key="2">
    <source>
        <dbReference type="Proteomes" id="UP001221757"/>
    </source>
</evidence>
<sequence>MVPYLSPKDEVSLGSLTHDQGGAFEPQWLTAGKGLLAANGFDATIKLRPNTQDLEELKPVFTQRWEQFFADTPDEAPVFVGLWAVSVYRLSVVHHSWICTGVLETSTRGPTSSR</sequence>
<evidence type="ECO:0000313" key="1">
    <source>
        <dbReference type="EMBL" id="KAJ7664218.1"/>
    </source>
</evidence>